<dbReference type="AlphaFoldDB" id="E6XDK4"/>
<evidence type="ECO:0000256" key="1">
    <source>
        <dbReference type="SAM" id="Phobius"/>
    </source>
</evidence>
<name>E6XDK4_CELAD</name>
<dbReference type="OrthoDB" id="1431014at2"/>
<gene>
    <name evidence="2" type="ordered locus">Celal_2868</name>
</gene>
<sequence>MYFSVTDYYDPIGTKQIPSKCPGCGTSNCLELQFHQKRIETAFSKKITSNVSGKLFCDNTQSEIAPVVWTDEIEQYYLNEKSILKLQPKRLSFTKWFYILLMLPLSIISVVIGYNVFGQNDYESESEAIEQVSVGDKIMVLYTTTDSANVIDNGNTWFLVKKIDADSIWVQRHKVFATEGDANFDLATSKFTEETLKASLKQFKTRGLFGHDYPAQKFSGYITTLIK</sequence>
<dbReference type="KEGG" id="cao:Celal_2868"/>
<keyword evidence="1" id="KW-1133">Transmembrane helix</keyword>
<feature type="transmembrane region" description="Helical" evidence="1">
    <location>
        <begin position="96"/>
        <end position="117"/>
    </location>
</feature>
<reference evidence="2 3" key="1">
    <citation type="journal article" date="2010" name="Stand. Genomic Sci.">
        <title>Complete genome sequence of Cellulophaga algicola type strain (IC166).</title>
        <authorList>
            <person name="Abt B."/>
            <person name="Lu M."/>
            <person name="Misra M."/>
            <person name="Han C."/>
            <person name="Nolan M."/>
            <person name="Lucas S."/>
            <person name="Hammon N."/>
            <person name="Deshpande S."/>
            <person name="Cheng J.F."/>
            <person name="Tapia R."/>
            <person name="Goodwin L."/>
            <person name="Pitluck S."/>
            <person name="Liolios K."/>
            <person name="Pagani I."/>
            <person name="Ivanova N."/>
            <person name="Mavromatis K."/>
            <person name="Ovchinikova G."/>
            <person name="Pati A."/>
            <person name="Chen A."/>
            <person name="Palaniappan K."/>
            <person name="Land M."/>
            <person name="Hauser L."/>
            <person name="Chang Y.J."/>
            <person name="Jeffries C.D."/>
            <person name="Detter J.C."/>
            <person name="Brambilla E."/>
            <person name="Rohde M."/>
            <person name="Tindall B.J."/>
            <person name="Goker M."/>
            <person name="Woyke T."/>
            <person name="Bristow J."/>
            <person name="Eisen J.A."/>
            <person name="Markowitz V."/>
            <person name="Hugenholtz P."/>
            <person name="Kyrpides N.C."/>
            <person name="Klenk H.P."/>
            <person name="Lapidus A."/>
        </authorList>
    </citation>
    <scope>NUCLEOTIDE SEQUENCE [LARGE SCALE GENOMIC DNA]</scope>
    <source>
        <strain evidence="3">DSM 14237 / IC166 / ACAM 630</strain>
    </source>
</reference>
<keyword evidence="1" id="KW-0812">Transmembrane</keyword>
<dbReference type="Proteomes" id="UP000008634">
    <property type="component" value="Chromosome"/>
</dbReference>
<dbReference type="RefSeq" id="WP_013551614.1">
    <property type="nucleotide sequence ID" value="NC_014934.1"/>
</dbReference>
<dbReference type="STRING" id="688270.Celal_2868"/>
<proteinExistence type="predicted"/>
<dbReference type="HOGENOM" id="CLU_1218039_0_0_10"/>
<evidence type="ECO:0000313" key="2">
    <source>
        <dbReference type="EMBL" id="ADV50146.1"/>
    </source>
</evidence>
<evidence type="ECO:0000313" key="3">
    <source>
        <dbReference type="Proteomes" id="UP000008634"/>
    </source>
</evidence>
<dbReference type="EMBL" id="CP002453">
    <property type="protein sequence ID" value="ADV50146.1"/>
    <property type="molecule type" value="Genomic_DNA"/>
</dbReference>
<accession>E6XDK4</accession>
<keyword evidence="3" id="KW-1185">Reference proteome</keyword>
<dbReference type="eggNOG" id="ENOG5030W5P">
    <property type="taxonomic scope" value="Bacteria"/>
</dbReference>
<protein>
    <submittedName>
        <fullName evidence="2">Uncharacterized protein</fullName>
    </submittedName>
</protein>
<organism evidence="2 3">
    <name type="scientific">Cellulophaga algicola (strain DSM 14237 / IC166 / ACAM 630)</name>
    <dbReference type="NCBI Taxonomy" id="688270"/>
    <lineage>
        <taxon>Bacteria</taxon>
        <taxon>Pseudomonadati</taxon>
        <taxon>Bacteroidota</taxon>
        <taxon>Flavobacteriia</taxon>
        <taxon>Flavobacteriales</taxon>
        <taxon>Flavobacteriaceae</taxon>
        <taxon>Cellulophaga</taxon>
    </lineage>
</organism>
<keyword evidence="1" id="KW-0472">Membrane</keyword>